<keyword evidence="5 6" id="KW-0472">Membrane</keyword>
<dbReference type="PRINTS" id="PR00164">
    <property type="entry name" value="ABC2TRNSPORT"/>
</dbReference>
<keyword evidence="9" id="KW-1185">Reference proteome</keyword>
<comment type="similarity">
    <text evidence="2 6">Belongs to the ABC-2 integral membrane protein family.</text>
</comment>
<proteinExistence type="inferred from homology"/>
<dbReference type="InterPro" id="IPR013525">
    <property type="entry name" value="ABC2_TM"/>
</dbReference>
<dbReference type="InterPro" id="IPR052522">
    <property type="entry name" value="ABC-2_transport_permease"/>
</dbReference>
<organism evidence="8 9">
    <name type="scientific">Candidatus Comchoanobacter bicostacola</name>
    <dbReference type="NCBI Taxonomy" id="2919598"/>
    <lineage>
        <taxon>Bacteria</taxon>
        <taxon>Pseudomonadati</taxon>
        <taxon>Pseudomonadota</taxon>
        <taxon>Gammaproteobacteria</taxon>
        <taxon>Candidatus Comchoanobacterales</taxon>
        <taxon>Candidatus Comchoanobacteraceae</taxon>
        <taxon>Candidatus Comchoanobacter</taxon>
    </lineage>
</organism>
<evidence type="ECO:0000256" key="1">
    <source>
        <dbReference type="ARBA" id="ARBA00004141"/>
    </source>
</evidence>
<evidence type="ECO:0000256" key="4">
    <source>
        <dbReference type="ARBA" id="ARBA00022989"/>
    </source>
</evidence>
<dbReference type="InterPro" id="IPR047817">
    <property type="entry name" value="ABC2_TM_bact-type"/>
</dbReference>
<dbReference type="PROSITE" id="PS51012">
    <property type="entry name" value="ABC_TM2"/>
    <property type="match status" value="1"/>
</dbReference>
<sequence>MDYRFFNQGLWTLSRREIARVIRLWRQTVFPSVVTTVLYFAIFGFVLGSRVGLVDGVAYPLFVAPGLVMLSVTVNSYSNAAFSTYIEKFHGAIEEVLASPLSDHQIIVGFLLGGLFRGFVCSILVLLMCFVFLGYQLHHPFLFVLAGLLTACMFSLMGVANGLVATGFDGLNVVATLILSPLTMLGGVFYSVNMLPPFWQSIAWFNPLLYIGNLYRYAMLGITNIDPNLVFIVLLVNIVLLYALSLFIMRRTTYVRQ</sequence>
<dbReference type="InterPro" id="IPR000412">
    <property type="entry name" value="ABC_2_transport"/>
</dbReference>
<evidence type="ECO:0000313" key="9">
    <source>
        <dbReference type="Proteomes" id="UP001055955"/>
    </source>
</evidence>
<accession>A0ABY5DKQ8</accession>
<dbReference type="EMBL" id="CP092900">
    <property type="protein sequence ID" value="UTC24572.1"/>
    <property type="molecule type" value="Genomic_DNA"/>
</dbReference>
<feature type="transmembrane region" description="Helical" evidence="6">
    <location>
        <begin position="229"/>
        <end position="249"/>
    </location>
</feature>
<evidence type="ECO:0000259" key="7">
    <source>
        <dbReference type="PROSITE" id="PS51012"/>
    </source>
</evidence>
<evidence type="ECO:0000256" key="3">
    <source>
        <dbReference type="ARBA" id="ARBA00022692"/>
    </source>
</evidence>
<dbReference type="Pfam" id="PF01061">
    <property type="entry name" value="ABC2_membrane"/>
    <property type="match status" value="1"/>
</dbReference>
<dbReference type="NCBIfam" id="NF011648">
    <property type="entry name" value="PRK15066.1"/>
    <property type="match status" value="1"/>
</dbReference>
<feature type="transmembrane region" description="Helical" evidence="6">
    <location>
        <begin position="141"/>
        <end position="164"/>
    </location>
</feature>
<keyword evidence="6" id="KW-0813">Transport</keyword>
<feature type="transmembrane region" description="Helical" evidence="6">
    <location>
        <begin position="107"/>
        <end position="135"/>
    </location>
</feature>
<keyword evidence="3 6" id="KW-0812">Transmembrane</keyword>
<gene>
    <name evidence="8" type="ORF">MMH89_00125</name>
</gene>
<feature type="transmembrane region" description="Helical" evidence="6">
    <location>
        <begin position="24"/>
        <end position="47"/>
    </location>
</feature>
<keyword evidence="6" id="KW-1003">Cell membrane</keyword>
<dbReference type="PANTHER" id="PTHR43332:SF2">
    <property type="entry name" value="INNER MEMBRANE TRANSPORT PERMEASE YADH"/>
    <property type="match status" value="1"/>
</dbReference>
<evidence type="ECO:0000256" key="6">
    <source>
        <dbReference type="RuleBase" id="RU361157"/>
    </source>
</evidence>
<dbReference type="PIRSF" id="PIRSF006648">
    <property type="entry name" value="DrrB"/>
    <property type="match status" value="1"/>
</dbReference>
<reference evidence="8 9" key="1">
    <citation type="journal article" date="2022" name="Nat. Microbiol.">
        <title>The microbiome of a bacterivorous marine choanoflagellate contains a resource-demanding obligate bacterial associate.</title>
        <authorList>
            <person name="Needham D.M."/>
            <person name="Poirier C."/>
            <person name="Bachy C."/>
            <person name="George E.E."/>
            <person name="Wilken S."/>
            <person name="Yung C.C.M."/>
            <person name="Limardo A.J."/>
            <person name="Morando M."/>
            <person name="Sudek L."/>
            <person name="Malmstrom R.R."/>
            <person name="Keeling P.J."/>
            <person name="Santoro A.E."/>
            <person name="Worden A.Z."/>
        </authorList>
    </citation>
    <scope>NUCLEOTIDE SEQUENCE [LARGE SCALE GENOMIC DNA]</scope>
    <source>
        <strain evidence="8 9">Comchoano-1</strain>
    </source>
</reference>
<feature type="domain" description="ABC transmembrane type-2" evidence="7">
    <location>
        <begin position="27"/>
        <end position="252"/>
    </location>
</feature>
<dbReference type="Proteomes" id="UP001055955">
    <property type="component" value="Chromosome"/>
</dbReference>
<dbReference type="RefSeq" id="WP_258568356.1">
    <property type="nucleotide sequence ID" value="NZ_CP092900.1"/>
</dbReference>
<comment type="subcellular location">
    <subcellularLocation>
        <location evidence="6">Cell inner membrane</location>
        <topology evidence="6">Multi-pass membrane protein</topology>
    </subcellularLocation>
    <subcellularLocation>
        <location evidence="1">Membrane</location>
        <topology evidence="1">Multi-pass membrane protein</topology>
    </subcellularLocation>
</comment>
<dbReference type="PANTHER" id="PTHR43332">
    <property type="entry name" value="INNER MEMBRANE TRANSPORT PERMEASE YADH-RELATED"/>
    <property type="match status" value="1"/>
</dbReference>
<protein>
    <recommendedName>
        <fullName evidence="6">Transport permease protein</fullName>
    </recommendedName>
</protein>
<keyword evidence="4 6" id="KW-1133">Transmembrane helix</keyword>
<feature type="transmembrane region" description="Helical" evidence="6">
    <location>
        <begin position="171"/>
        <end position="192"/>
    </location>
</feature>
<evidence type="ECO:0000256" key="2">
    <source>
        <dbReference type="ARBA" id="ARBA00007783"/>
    </source>
</evidence>
<evidence type="ECO:0000256" key="5">
    <source>
        <dbReference type="ARBA" id="ARBA00023136"/>
    </source>
</evidence>
<name>A0ABY5DKQ8_9GAMM</name>
<feature type="transmembrane region" description="Helical" evidence="6">
    <location>
        <begin position="59"/>
        <end position="86"/>
    </location>
</feature>
<evidence type="ECO:0000313" key="8">
    <source>
        <dbReference type="EMBL" id="UTC24572.1"/>
    </source>
</evidence>